<feature type="compositionally biased region" description="Pro residues" evidence="1">
    <location>
        <begin position="83"/>
        <end position="93"/>
    </location>
</feature>
<reference evidence="2 3" key="1">
    <citation type="journal article" date="2013" name="BMC Genomics">
        <title>The miniature genome of a carnivorous plant Genlisea aurea contains a low number of genes and short non-coding sequences.</title>
        <authorList>
            <person name="Leushkin E.V."/>
            <person name="Sutormin R.A."/>
            <person name="Nabieva E.R."/>
            <person name="Penin A.A."/>
            <person name="Kondrashov A.S."/>
            <person name="Logacheva M.D."/>
        </authorList>
    </citation>
    <scope>NUCLEOTIDE SEQUENCE [LARGE SCALE GENOMIC DNA]</scope>
</reference>
<dbReference type="AlphaFoldDB" id="S8C3V5"/>
<evidence type="ECO:0000256" key="1">
    <source>
        <dbReference type="SAM" id="MobiDB-lite"/>
    </source>
</evidence>
<sequence length="151" mass="16289">MIQRQTAELTRGGGGSVKVGTTGTISALMSRELLNSPAAKLEPEPTPSYESSSKNRKTRRFSGGSNNRVPMLRGNGNGDGDGTPPPPPPPPPPPERRRGNKAGRNRLARKASRSVVEIVDINCRHPEKMWVNPIANRLKKLSFSKLSEGAV</sequence>
<comment type="caution">
    <text evidence="2">The sequence shown here is derived from an EMBL/GenBank/DDBJ whole genome shotgun (WGS) entry which is preliminary data.</text>
</comment>
<name>S8C3V5_9LAMI</name>
<evidence type="ECO:0000313" key="2">
    <source>
        <dbReference type="EMBL" id="EPS61545.1"/>
    </source>
</evidence>
<dbReference type="PANTHER" id="PTHR36405:SF1">
    <property type="entry name" value="OS07G0520600 PROTEIN"/>
    <property type="match status" value="1"/>
</dbReference>
<organism evidence="2 3">
    <name type="scientific">Genlisea aurea</name>
    <dbReference type="NCBI Taxonomy" id="192259"/>
    <lineage>
        <taxon>Eukaryota</taxon>
        <taxon>Viridiplantae</taxon>
        <taxon>Streptophyta</taxon>
        <taxon>Embryophyta</taxon>
        <taxon>Tracheophyta</taxon>
        <taxon>Spermatophyta</taxon>
        <taxon>Magnoliopsida</taxon>
        <taxon>eudicotyledons</taxon>
        <taxon>Gunneridae</taxon>
        <taxon>Pentapetalae</taxon>
        <taxon>asterids</taxon>
        <taxon>lamiids</taxon>
        <taxon>Lamiales</taxon>
        <taxon>Lentibulariaceae</taxon>
        <taxon>Genlisea</taxon>
    </lineage>
</organism>
<feature type="region of interest" description="Disordered" evidence="1">
    <location>
        <begin position="1"/>
        <end position="113"/>
    </location>
</feature>
<feature type="compositionally biased region" description="Basic residues" evidence="1">
    <location>
        <begin position="98"/>
        <end position="112"/>
    </location>
</feature>
<proteinExistence type="predicted"/>
<dbReference type="Proteomes" id="UP000015453">
    <property type="component" value="Unassembled WGS sequence"/>
</dbReference>
<dbReference type="OrthoDB" id="670923at2759"/>
<keyword evidence="3" id="KW-1185">Reference proteome</keyword>
<protein>
    <submittedName>
        <fullName evidence="2">Uncharacterized protein</fullName>
    </submittedName>
</protein>
<dbReference type="EMBL" id="AUSU01006757">
    <property type="protein sequence ID" value="EPS61545.1"/>
    <property type="molecule type" value="Genomic_DNA"/>
</dbReference>
<accession>S8C3V5</accession>
<evidence type="ECO:0000313" key="3">
    <source>
        <dbReference type="Proteomes" id="UP000015453"/>
    </source>
</evidence>
<dbReference type="PANTHER" id="PTHR36405">
    <property type="entry name" value="BNAA10G09140D PROTEIN"/>
    <property type="match status" value="1"/>
</dbReference>
<gene>
    <name evidence="2" type="ORF">M569_13252</name>
</gene>